<dbReference type="Proteomes" id="UP000436357">
    <property type="component" value="Unassembled WGS sequence"/>
</dbReference>
<evidence type="ECO:0000256" key="6">
    <source>
        <dbReference type="ARBA" id="ARBA00023136"/>
    </source>
</evidence>
<feature type="transmembrane region" description="Helical" evidence="7">
    <location>
        <begin position="51"/>
        <end position="71"/>
    </location>
</feature>
<feature type="transmembrane region" description="Helical" evidence="7">
    <location>
        <begin position="83"/>
        <end position="103"/>
    </location>
</feature>
<feature type="transmembrane region" description="Helical" evidence="7">
    <location>
        <begin position="355"/>
        <end position="376"/>
    </location>
</feature>
<evidence type="ECO:0000313" key="9">
    <source>
        <dbReference type="EMBL" id="MSD90665.1"/>
    </source>
</evidence>
<dbReference type="PRINTS" id="PR01036">
    <property type="entry name" value="TCRTETB"/>
</dbReference>
<dbReference type="OrthoDB" id="2081604at2"/>
<dbReference type="SUPFAM" id="SSF103473">
    <property type="entry name" value="MFS general substrate transporter"/>
    <property type="match status" value="1"/>
</dbReference>
<dbReference type="Gene3D" id="1.20.1250.20">
    <property type="entry name" value="MFS general substrate transporter like domains"/>
    <property type="match status" value="2"/>
</dbReference>
<protein>
    <submittedName>
        <fullName evidence="9">MFS transporter</fullName>
    </submittedName>
</protein>
<dbReference type="GO" id="GO:0005886">
    <property type="term" value="C:plasma membrane"/>
    <property type="evidence" value="ECO:0007669"/>
    <property type="project" value="UniProtKB-SubCell"/>
</dbReference>
<dbReference type="PANTHER" id="PTHR42718:SF46">
    <property type="entry name" value="BLR6921 PROTEIN"/>
    <property type="match status" value="1"/>
</dbReference>
<keyword evidence="6 7" id="KW-0472">Membrane</keyword>
<gene>
    <name evidence="9" type="ORF">GKC41_03180</name>
</gene>
<dbReference type="GO" id="GO:0022857">
    <property type="term" value="F:transmembrane transporter activity"/>
    <property type="evidence" value="ECO:0007669"/>
    <property type="project" value="InterPro"/>
</dbReference>
<keyword evidence="5 7" id="KW-1133">Transmembrane helix</keyword>
<feature type="transmembrane region" description="Helical" evidence="7">
    <location>
        <begin position="231"/>
        <end position="250"/>
    </location>
</feature>
<dbReference type="PANTHER" id="PTHR42718">
    <property type="entry name" value="MAJOR FACILITATOR SUPERFAMILY MULTIDRUG TRANSPORTER MFSC"/>
    <property type="match status" value="1"/>
</dbReference>
<name>A0A6N7TV89_9BIFI</name>
<evidence type="ECO:0000256" key="4">
    <source>
        <dbReference type="ARBA" id="ARBA00022692"/>
    </source>
</evidence>
<comment type="caution">
    <text evidence="9">The sequence shown here is derived from an EMBL/GenBank/DDBJ whole genome shotgun (WGS) entry which is preliminary data.</text>
</comment>
<accession>A0A6N7TV89</accession>
<keyword evidence="2" id="KW-0813">Transport</keyword>
<dbReference type="EMBL" id="WKKW01000001">
    <property type="protein sequence ID" value="MSD90665.1"/>
    <property type="molecule type" value="Genomic_DNA"/>
</dbReference>
<dbReference type="InterPro" id="IPR011701">
    <property type="entry name" value="MFS"/>
</dbReference>
<reference evidence="9 10" key="1">
    <citation type="submission" date="2019-11" db="EMBL/GenBank/DDBJ databases">
        <title>Draft Genome Sequence of Plant Growth-Promoting Rhizosphere-Associated Bacteria.</title>
        <authorList>
            <person name="Vasilyev I.Y."/>
            <person name="Radchenko V."/>
            <person name="Ilnitskaya E.V."/>
        </authorList>
    </citation>
    <scope>NUCLEOTIDE SEQUENCE [LARGE SCALE GENOMIC DNA]</scope>
    <source>
        <strain evidence="9 10">VRA_9sq_n</strain>
    </source>
</reference>
<comment type="subcellular location">
    <subcellularLocation>
        <location evidence="1">Cell membrane</location>
        <topology evidence="1">Multi-pass membrane protein</topology>
    </subcellularLocation>
</comment>
<dbReference type="Pfam" id="PF07690">
    <property type="entry name" value="MFS_1"/>
    <property type="match status" value="1"/>
</dbReference>
<dbReference type="AlphaFoldDB" id="A0A6N7TV89"/>
<evidence type="ECO:0000256" key="7">
    <source>
        <dbReference type="SAM" id="Phobius"/>
    </source>
</evidence>
<evidence type="ECO:0000256" key="5">
    <source>
        <dbReference type="ARBA" id="ARBA00022989"/>
    </source>
</evidence>
<organism evidence="9 10">
    <name type="scientific">Bifidobacterium asteroides</name>
    <dbReference type="NCBI Taxonomy" id="1684"/>
    <lineage>
        <taxon>Bacteria</taxon>
        <taxon>Bacillati</taxon>
        <taxon>Actinomycetota</taxon>
        <taxon>Actinomycetes</taxon>
        <taxon>Bifidobacteriales</taxon>
        <taxon>Bifidobacteriaceae</taxon>
        <taxon>Bifidobacterium</taxon>
    </lineage>
</organism>
<evidence type="ECO:0000256" key="2">
    <source>
        <dbReference type="ARBA" id="ARBA00022448"/>
    </source>
</evidence>
<feature type="transmembrane region" description="Helical" evidence="7">
    <location>
        <begin position="170"/>
        <end position="187"/>
    </location>
</feature>
<feature type="transmembrane region" description="Helical" evidence="7">
    <location>
        <begin position="434"/>
        <end position="457"/>
    </location>
</feature>
<proteinExistence type="predicted"/>
<dbReference type="InterPro" id="IPR020846">
    <property type="entry name" value="MFS_dom"/>
</dbReference>
<feature type="transmembrane region" description="Helical" evidence="7">
    <location>
        <begin position="270"/>
        <end position="290"/>
    </location>
</feature>
<sequence length="468" mass="50770">MNETTQEQREESLILKAMPFMIFLCFMQVFSDQMFGIVSPDIAKTFALTPAQVGWLTTIASLVFGVGGAIYSTLSDDVSPRKLFTFGTVMFGLGSLLMVALQFSFWLIIVARSIQVVGAAVIPGCFVVFVRKYLSADKQAKYLGFNTAMFQLSAALGAVFGGMISKYMSWQVTMIIPVLVLVALPALRKYLPDTAKADEGHTAQRINIPSVVVFSAAFALILLAINKNTLLWWGIAVLGVVVYVICSKLVSNPIIDIALFKVPKLVTGSLVGAIVYGTQSAFFFVFPFLMQANYDVSSATVGMMYLPANICAFLSGMSSGFITNKVGAKKGFQIGCTVILLSQLMFGFFMGGNIAFMWVALVLFGVGYTIIYPAYNSILPNALPNEVVGRGMAVNNLLKRLVLTAMIAASGVLISGSALGKRLVPTMGHTDQSFIYSNVCFIFAVVIVIGMVSYYFVFKNVKEDKQQA</sequence>
<feature type="transmembrane region" description="Helical" evidence="7">
    <location>
        <begin position="397"/>
        <end position="414"/>
    </location>
</feature>
<feature type="transmembrane region" description="Helical" evidence="7">
    <location>
        <begin position="109"/>
        <end position="130"/>
    </location>
</feature>
<feature type="transmembrane region" description="Helical" evidence="7">
    <location>
        <begin position="331"/>
        <end position="349"/>
    </location>
</feature>
<evidence type="ECO:0000256" key="3">
    <source>
        <dbReference type="ARBA" id="ARBA00022475"/>
    </source>
</evidence>
<evidence type="ECO:0000256" key="1">
    <source>
        <dbReference type="ARBA" id="ARBA00004651"/>
    </source>
</evidence>
<feature type="transmembrane region" description="Helical" evidence="7">
    <location>
        <begin position="142"/>
        <end position="164"/>
    </location>
</feature>
<feature type="domain" description="Major facilitator superfamily (MFS) profile" evidence="8">
    <location>
        <begin position="17"/>
        <end position="462"/>
    </location>
</feature>
<feature type="transmembrane region" description="Helical" evidence="7">
    <location>
        <begin position="208"/>
        <end position="225"/>
    </location>
</feature>
<keyword evidence="4 7" id="KW-0812">Transmembrane</keyword>
<feature type="transmembrane region" description="Helical" evidence="7">
    <location>
        <begin position="12"/>
        <end position="31"/>
    </location>
</feature>
<keyword evidence="3" id="KW-1003">Cell membrane</keyword>
<evidence type="ECO:0000313" key="10">
    <source>
        <dbReference type="Proteomes" id="UP000436357"/>
    </source>
</evidence>
<feature type="transmembrane region" description="Helical" evidence="7">
    <location>
        <begin position="302"/>
        <end position="322"/>
    </location>
</feature>
<evidence type="ECO:0000259" key="8">
    <source>
        <dbReference type="PROSITE" id="PS50850"/>
    </source>
</evidence>
<dbReference type="PROSITE" id="PS50850">
    <property type="entry name" value="MFS"/>
    <property type="match status" value="1"/>
</dbReference>
<dbReference type="RefSeq" id="WP_154312886.1">
    <property type="nucleotide sequence ID" value="NZ_WKKW01000001.1"/>
</dbReference>
<dbReference type="InterPro" id="IPR036259">
    <property type="entry name" value="MFS_trans_sf"/>
</dbReference>